<proteinExistence type="predicted"/>
<dbReference type="PANTHER" id="PTHR33639">
    <property type="entry name" value="THIOL-DISULFIDE OXIDOREDUCTASE DCC"/>
    <property type="match status" value="1"/>
</dbReference>
<dbReference type="EMBL" id="CP134146">
    <property type="protein sequence ID" value="WNC68814.1"/>
    <property type="molecule type" value="Genomic_DNA"/>
</dbReference>
<reference evidence="2" key="1">
    <citation type="submission" date="2023-09" db="EMBL/GenBank/DDBJ databases">
        <authorList>
            <person name="Li S."/>
            <person name="Li X."/>
            <person name="Zhang C."/>
            <person name="Zhao Z."/>
        </authorList>
    </citation>
    <scope>NUCLEOTIDE SEQUENCE [LARGE SCALE GENOMIC DNA]</scope>
    <source>
        <strain evidence="2">SQ345</strain>
    </source>
</reference>
<dbReference type="InterPro" id="IPR007263">
    <property type="entry name" value="DCC1-like"/>
</dbReference>
<dbReference type="Pfam" id="PF04134">
    <property type="entry name" value="DCC1-like"/>
    <property type="match status" value="1"/>
</dbReference>
<dbReference type="RefSeq" id="WP_348387968.1">
    <property type="nucleotide sequence ID" value="NZ_CP134146.1"/>
</dbReference>
<organism evidence="1 2">
    <name type="scientific">Thalassotalea nanhaiensis</name>
    <dbReference type="NCBI Taxonomy" id="3065648"/>
    <lineage>
        <taxon>Bacteria</taxon>
        <taxon>Pseudomonadati</taxon>
        <taxon>Pseudomonadota</taxon>
        <taxon>Gammaproteobacteria</taxon>
        <taxon>Alteromonadales</taxon>
        <taxon>Colwelliaceae</taxon>
        <taxon>Thalassotalea</taxon>
    </lineage>
</organism>
<dbReference type="InterPro" id="IPR052927">
    <property type="entry name" value="DCC_oxidoreductase"/>
</dbReference>
<protein>
    <submittedName>
        <fullName evidence="1">Thiol-disulfide oxidoreductase DCC family protein</fullName>
    </submittedName>
</protein>
<dbReference type="Proteomes" id="UP001248581">
    <property type="component" value="Chromosome"/>
</dbReference>
<gene>
    <name evidence="1" type="ORF">RI845_01370</name>
</gene>
<sequence length="133" mass="15636">MSTQHIIIFDGVCHFCNSSVNFIIKRDHKNVFVFTPMQSKPAQNLIAKYQVENVGFDTFLLIKNNECYYRTDAALEITKDLSGLWFLFRVFKLCPRPIRDYFYRLLARNRYSIFGKTDACMIPTAEVKSKFLE</sequence>
<evidence type="ECO:0000313" key="2">
    <source>
        <dbReference type="Proteomes" id="UP001248581"/>
    </source>
</evidence>
<name>A0ABY9TJN4_9GAMM</name>
<evidence type="ECO:0000313" key="1">
    <source>
        <dbReference type="EMBL" id="WNC68814.1"/>
    </source>
</evidence>
<dbReference type="PANTHER" id="PTHR33639:SF2">
    <property type="entry name" value="DUF393 DOMAIN-CONTAINING PROTEIN"/>
    <property type="match status" value="1"/>
</dbReference>
<keyword evidence="2" id="KW-1185">Reference proteome</keyword>
<accession>A0ABY9TJN4</accession>